<organism evidence="9 10">
    <name type="scientific">Singulisphaera acidiphila (strain ATCC BAA-1392 / DSM 18658 / VKM B-2454 / MOB10)</name>
    <dbReference type="NCBI Taxonomy" id="886293"/>
    <lineage>
        <taxon>Bacteria</taxon>
        <taxon>Pseudomonadati</taxon>
        <taxon>Planctomycetota</taxon>
        <taxon>Planctomycetia</taxon>
        <taxon>Isosphaerales</taxon>
        <taxon>Isosphaeraceae</taxon>
        <taxon>Singulisphaera</taxon>
    </lineage>
</organism>
<evidence type="ECO:0000256" key="2">
    <source>
        <dbReference type="ARBA" id="ARBA00012400"/>
    </source>
</evidence>
<dbReference type="GO" id="GO:0019354">
    <property type="term" value="P:siroheme biosynthetic process"/>
    <property type="evidence" value="ECO:0007669"/>
    <property type="project" value="UniProtKB-UniPathway"/>
</dbReference>
<protein>
    <recommendedName>
        <fullName evidence="2">precorrin-2 dehydrogenase</fullName>
        <ecNumber evidence="2">1.3.1.76</ecNumber>
    </recommendedName>
</protein>
<evidence type="ECO:0000256" key="7">
    <source>
        <dbReference type="SAM" id="MobiDB-lite"/>
    </source>
</evidence>
<dbReference type="eggNOG" id="COG1648">
    <property type="taxonomic scope" value="Bacteria"/>
</dbReference>
<dbReference type="GO" id="GO:0004325">
    <property type="term" value="F:ferrochelatase activity"/>
    <property type="evidence" value="ECO:0007669"/>
    <property type="project" value="InterPro"/>
</dbReference>
<dbReference type="InterPro" id="IPR036291">
    <property type="entry name" value="NAD(P)-bd_dom_sf"/>
</dbReference>
<dbReference type="SUPFAM" id="SSF75615">
    <property type="entry name" value="Siroheme synthase middle domains-like"/>
    <property type="match status" value="1"/>
</dbReference>
<dbReference type="Pfam" id="PF13241">
    <property type="entry name" value="NAD_binding_7"/>
    <property type="match status" value="1"/>
</dbReference>
<dbReference type="NCBIfam" id="TIGR01470">
    <property type="entry name" value="cysG_Nterm"/>
    <property type="match status" value="1"/>
</dbReference>
<dbReference type="Proteomes" id="UP000010798">
    <property type="component" value="Chromosome"/>
</dbReference>
<dbReference type="RefSeq" id="WP_015243848.1">
    <property type="nucleotide sequence ID" value="NC_019892.1"/>
</dbReference>
<dbReference type="Gene3D" id="1.10.8.610">
    <property type="entry name" value="SirC, precorrin-2 dehydrogenase, C-terminal helical domain-like"/>
    <property type="match status" value="1"/>
</dbReference>
<evidence type="ECO:0000256" key="5">
    <source>
        <dbReference type="ARBA" id="ARBA00023244"/>
    </source>
</evidence>
<evidence type="ECO:0000313" key="10">
    <source>
        <dbReference type="Proteomes" id="UP000010798"/>
    </source>
</evidence>
<dbReference type="PANTHER" id="PTHR35330">
    <property type="entry name" value="SIROHEME BIOSYNTHESIS PROTEIN MET8"/>
    <property type="match status" value="1"/>
</dbReference>
<dbReference type="AlphaFoldDB" id="L0D754"/>
<dbReference type="HOGENOM" id="CLU_011276_8_1_0"/>
<evidence type="ECO:0000256" key="1">
    <source>
        <dbReference type="ARBA" id="ARBA00005010"/>
    </source>
</evidence>
<evidence type="ECO:0000259" key="8">
    <source>
        <dbReference type="Pfam" id="PF14824"/>
    </source>
</evidence>
<dbReference type="InterPro" id="IPR042518">
    <property type="entry name" value="SirC_C"/>
</dbReference>
<dbReference type="SUPFAM" id="SSF51735">
    <property type="entry name" value="NAD(P)-binding Rossmann-fold domains"/>
    <property type="match status" value="1"/>
</dbReference>
<evidence type="ECO:0000256" key="6">
    <source>
        <dbReference type="ARBA" id="ARBA00047561"/>
    </source>
</evidence>
<comment type="pathway">
    <text evidence="1">Porphyrin-containing compound metabolism; siroheme biosynthesis; sirohydrochlorin from precorrin-2: step 1/1.</text>
</comment>
<evidence type="ECO:0000256" key="4">
    <source>
        <dbReference type="ARBA" id="ARBA00023027"/>
    </source>
</evidence>
<accession>L0D754</accession>
<keyword evidence="10" id="KW-1185">Reference proteome</keyword>
<keyword evidence="5" id="KW-0627">Porphyrin biosynthesis</keyword>
<dbReference type="InterPro" id="IPR006367">
    <property type="entry name" value="Sirohaem_synthase_N"/>
</dbReference>
<keyword evidence="4" id="KW-0520">NAD</keyword>
<proteinExistence type="predicted"/>
<comment type="catalytic activity">
    <reaction evidence="6">
        <text>precorrin-2 + NAD(+) = sirohydrochlorin + NADH + 2 H(+)</text>
        <dbReference type="Rhea" id="RHEA:15613"/>
        <dbReference type="ChEBI" id="CHEBI:15378"/>
        <dbReference type="ChEBI" id="CHEBI:57540"/>
        <dbReference type="ChEBI" id="CHEBI:57945"/>
        <dbReference type="ChEBI" id="CHEBI:58351"/>
        <dbReference type="ChEBI" id="CHEBI:58827"/>
        <dbReference type="EC" id="1.3.1.76"/>
    </reaction>
</comment>
<reference evidence="9 10" key="1">
    <citation type="submission" date="2012-02" db="EMBL/GenBank/DDBJ databases">
        <title>Complete sequence of chromosome of Singulisphaera acidiphila DSM 18658.</title>
        <authorList>
            <consortium name="US DOE Joint Genome Institute (JGI-PGF)"/>
            <person name="Lucas S."/>
            <person name="Copeland A."/>
            <person name="Lapidus A."/>
            <person name="Glavina del Rio T."/>
            <person name="Dalin E."/>
            <person name="Tice H."/>
            <person name="Bruce D."/>
            <person name="Goodwin L."/>
            <person name="Pitluck S."/>
            <person name="Peters L."/>
            <person name="Ovchinnikova G."/>
            <person name="Chertkov O."/>
            <person name="Kyrpides N."/>
            <person name="Mavromatis K."/>
            <person name="Ivanova N."/>
            <person name="Brettin T."/>
            <person name="Detter J.C."/>
            <person name="Han C."/>
            <person name="Larimer F."/>
            <person name="Land M."/>
            <person name="Hauser L."/>
            <person name="Markowitz V."/>
            <person name="Cheng J.-F."/>
            <person name="Hugenholtz P."/>
            <person name="Woyke T."/>
            <person name="Wu D."/>
            <person name="Tindall B."/>
            <person name="Pomrenke H."/>
            <person name="Brambilla E."/>
            <person name="Klenk H.-P."/>
            <person name="Eisen J.A."/>
        </authorList>
    </citation>
    <scope>NUCLEOTIDE SEQUENCE [LARGE SCALE GENOMIC DNA]</scope>
    <source>
        <strain evidence="10">ATCC BAA-1392 / DSM 18658 / VKM B-2454 / MOB10</strain>
    </source>
</reference>
<dbReference type="EC" id="1.3.1.76" evidence="2"/>
<sequence length="234" mass="24546">MAGYPIELELRDKRALVVGLGPVGRRKVAGLVAAGARVVVVDPAADRLAAWPAEVEICAELYRSEHLQGMTLAFAAASATVNRTVVADARRAGVWVGSATDPKEGDFTVPAVWREGPLTLTVSTSGASPALAAALRDRAAKALGPAAAGLASLLAELRPEVLARLGDRAEVRRRILADWADPRWIDLWLAEGPEAVRRALGERLAYEIAGSSPPLGDGQERDGGGAEPWPAPLS</sequence>
<dbReference type="STRING" id="886293.Sinac_0212"/>
<evidence type="ECO:0000256" key="3">
    <source>
        <dbReference type="ARBA" id="ARBA00023002"/>
    </source>
</evidence>
<name>L0D754_SINAD</name>
<dbReference type="Pfam" id="PF14824">
    <property type="entry name" value="Sirohm_synth_M"/>
    <property type="match status" value="1"/>
</dbReference>
<dbReference type="Gene3D" id="3.40.50.720">
    <property type="entry name" value="NAD(P)-binding Rossmann-like Domain"/>
    <property type="match status" value="1"/>
</dbReference>
<dbReference type="InterPro" id="IPR028161">
    <property type="entry name" value="Met8-like"/>
</dbReference>
<keyword evidence="3" id="KW-0560">Oxidoreductase</keyword>
<gene>
    <name evidence="9" type="ordered locus">Sinac_0212</name>
</gene>
<dbReference type="KEGG" id="saci:Sinac_0212"/>
<feature type="domain" description="Siroheme synthase central" evidence="8">
    <location>
        <begin position="116"/>
        <end position="138"/>
    </location>
</feature>
<evidence type="ECO:0000313" key="9">
    <source>
        <dbReference type="EMBL" id="AGA24663.1"/>
    </source>
</evidence>
<dbReference type="EMBL" id="CP003364">
    <property type="protein sequence ID" value="AGA24663.1"/>
    <property type="molecule type" value="Genomic_DNA"/>
</dbReference>
<feature type="region of interest" description="Disordered" evidence="7">
    <location>
        <begin position="210"/>
        <end position="234"/>
    </location>
</feature>
<dbReference type="InterPro" id="IPR028281">
    <property type="entry name" value="Sirohaem_synthase_central"/>
</dbReference>
<dbReference type="UniPathway" id="UPA00262">
    <property type="reaction ID" value="UER00222"/>
</dbReference>
<dbReference type="PANTHER" id="PTHR35330:SF1">
    <property type="entry name" value="SIROHEME BIOSYNTHESIS PROTEIN MET8"/>
    <property type="match status" value="1"/>
</dbReference>
<dbReference type="GO" id="GO:0043115">
    <property type="term" value="F:precorrin-2 dehydrogenase activity"/>
    <property type="evidence" value="ECO:0007669"/>
    <property type="project" value="UniProtKB-EC"/>
</dbReference>